<accession>E6TAS1</accession>
<dbReference type="KEGG" id="msp:Mspyr1_41490"/>
<organism evidence="7 8">
    <name type="scientific">Mycolicibacterium gilvum (strain DSM 45189 / LMG 24558 / Spyr1)</name>
    <name type="common">Mycobacterium gilvum</name>
    <dbReference type="NCBI Taxonomy" id="278137"/>
    <lineage>
        <taxon>Bacteria</taxon>
        <taxon>Bacillati</taxon>
        <taxon>Actinomycetota</taxon>
        <taxon>Actinomycetes</taxon>
        <taxon>Mycobacteriales</taxon>
        <taxon>Mycobacteriaceae</taxon>
        <taxon>Mycolicibacterium</taxon>
    </lineage>
</organism>
<dbReference type="AlphaFoldDB" id="E6TAS1"/>
<feature type="transmembrane region" description="Helical" evidence="6">
    <location>
        <begin position="77"/>
        <end position="96"/>
    </location>
</feature>
<proteinExistence type="predicted"/>
<dbReference type="Proteomes" id="UP000008916">
    <property type="component" value="Chromosome"/>
</dbReference>
<dbReference type="Pfam" id="PF01943">
    <property type="entry name" value="Polysacc_synt"/>
    <property type="match status" value="1"/>
</dbReference>
<dbReference type="PANTHER" id="PTHR30250:SF11">
    <property type="entry name" value="O-ANTIGEN TRANSPORTER-RELATED"/>
    <property type="match status" value="1"/>
</dbReference>
<evidence type="ECO:0000313" key="8">
    <source>
        <dbReference type="Proteomes" id="UP000008916"/>
    </source>
</evidence>
<dbReference type="HOGENOM" id="CLU_555289_0_0_11"/>
<keyword evidence="8" id="KW-1185">Reference proteome</keyword>
<name>E6TAS1_MYCSR</name>
<reference evidence="7 8" key="1">
    <citation type="journal article" date="2011" name="Stand. Genomic Sci.">
        <title>Complete genome sequence of Mycobacterium sp. strain (Spyr1) and reclassification to Mycobacterium gilvum Spyr1.</title>
        <authorList>
            <person name="Kallimanis A."/>
            <person name="Karabika E."/>
            <person name="Mavromatis K."/>
            <person name="Lapidus A."/>
            <person name="Labutti K.M."/>
            <person name="Liolios K."/>
            <person name="Ivanova N."/>
            <person name="Goodwin L."/>
            <person name="Woyke T."/>
            <person name="Velentzas A.D."/>
            <person name="Perisynakis A."/>
            <person name="Ouzounis C.C."/>
            <person name="Kyrpides N.C."/>
            <person name="Koukkou A.I."/>
            <person name="Drainas C."/>
        </authorList>
    </citation>
    <scope>NUCLEOTIDE SEQUENCE [LARGE SCALE GENOMIC DNA]</scope>
    <source>
        <strain evidence="8">DSM 45189 / LMG 24558 / Spyr1</strain>
    </source>
</reference>
<feature type="transmembrane region" description="Helical" evidence="6">
    <location>
        <begin position="200"/>
        <end position="217"/>
    </location>
</feature>
<dbReference type="EMBL" id="CP002385">
    <property type="protein sequence ID" value="ADU00721.1"/>
    <property type="molecule type" value="Genomic_DNA"/>
</dbReference>
<feature type="transmembrane region" description="Helical" evidence="6">
    <location>
        <begin position="359"/>
        <end position="380"/>
    </location>
</feature>
<dbReference type="PANTHER" id="PTHR30250">
    <property type="entry name" value="PST FAMILY PREDICTED COLANIC ACID TRANSPORTER"/>
    <property type="match status" value="1"/>
</dbReference>
<keyword evidence="4 6" id="KW-1133">Transmembrane helix</keyword>
<feature type="transmembrane region" description="Helical" evidence="6">
    <location>
        <begin position="117"/>
        <end position="137"/>
    </location>
</feature>
<feature type="transmembrane region" description="Helical" evidence="6">
    <location>
        <begin position="44"/>
        <end position="65"/>
    </location>
</feature>
<feature type="transmembrane region" description="Helical" evidence="6">
    <location>
        <begin position="274"/>
        <end position="295"/>
    </location>
</feature>
<feature type="transmembrane region" description="Helical" evidence="6">
    <location>
        <begin position="444"/>
        <end position="464"/>
    </location>
</feature>
<sequence length="502" mass="53746">MWRRIVIRRKRDGAAEGLAPTVAPNIDSERTSNRQIAGAFGQQLIFRAAGMVASLLTVTATTRYLGPSLYGDVTTAVMFVGLWMSLAELGIGAVLVRRVTSGRGDLERLVRINAGLSVSYCIPLYAVAAASGTLIYWGDRQVVAMILIVAASLTLTTLSTCFIPVFLATVRFRAVALSDLLGRSISFALTVILVKYEAGVLWFAVVQLVPPAVVLVIQGGAAKSIVNCTPIFSIRESWDLLRESLPQTVILIIGVLYYRIDGVILSLLSSPDEVGVYGLAFTLTTTVGVLAQFFLSSTLSTMTGLYARDRQAFTNFISKSLQIMICIGAPVAIVGWMLAGELIELVGSAAFVHRGAPTLAILSLSIAITFVTGVLGQALFAAHDQRFLMNLNLVALVINIILNIILVPQHGAQGAAVSLVATNCIGLLVATWRLRRRVSIQVPWLFLLRLTVPLSLCIGAMLALRELPVAAVSVAAATVYLVVNVIVGPVSLRMIRSVVART</sequence>
<dbReference type="GO" id="GO:0005886">
    <property type="term" value="C:plasma membrane"/>
    <property type="evidence" value="ECO:0007669"/>
    <property type="project" value="UniProtKB-SubCell"/>
</dbReference>
<evidence type="ECO:0000313" key="7">
    <source>
        <dbReference type="EMBL" id="ADU00721.1"/>
    </source>
</evidence>
<keyword evidence="5 6" id="KW-0472">Membrane</keyword>
<feature type="transmembrane region" description="Helical" evidence="6">
    <location>
        <begin position="387"/>
        <end position="406"/>
    </location>
</feature>
<feature type="transmembrane region" description="Helical" evidence="6">
    <location>
        <begin position="143"/>
        <end position="167"/>
    </location>
</feature>
<keyword evidence="3 6" id="KW-0812">Transmembrane</keyword>
<feature type="transmembrane region" description="Helical" evidence="6">
    <location>
        <begin position="412"/>
        <end position="432"/>
    </location>
</feature>
<evidence type="ECO:0000256" key="3">
    <source>
        <dbReference type="ARBA" id="ARBA00022692"/>
    </source>
</evidence>
<comment type="subcellular location">
    <subcellularLocation>
        <location evidence="1">Cell membrane</location>
        <topology evidence="1">Multi-pass membrane protein</topology>
    </subcellularLocation>
</comment>
<evidence type="ECO:0000256" key="4">
    <source>
        <dbReference type="ARBA" id="ARBA00022989"/>
    </source>
</evidence>
<gene>
    <name evidence="7" type="ordered locus">Mspyr1_41490</name>
</gene>
<feature type="transmembrane region" description="Helical" evidence="6">
    <location>
        <begin position="470"/>
        <end position="492"/>
    </location>
</feature>
<dbReference type="InterPro" id="IPR050833">
    <property type="entry name" value="Poly_Biosynth_Transport"/>
</dbReference>
<protein>
    <submittedName>
        <fullName evidence="7">Membrane protein involved in the export of O-antigen and teichoic acid</fullName>
    </submittedName>
</protein>
<evidence type="ECO:0000256" key="2">
    <source>
        <dbReference type="ARBA" id="ARBA00022475"/>
    </source>
</evidence>
<evidence type="ECO:0000256" key="1">
    <source>
        <dbReference type="ARBA" id="ARBA00004651"/>
    </source>
</evidence>
<feature type="transmembrane region" description="Helical" evidence="6">
    <location>
        <begin position="316"/>
        <end position="339"/>
    </location>
</feature>
<keyword evidence="2" id="KW-1003">Cell membrane</keyword>
<evidence type="ECO:0000256" key="6">
    <source>
        <dbReference type="SAM" id="Phobius"/>
    </source>
</evidence>
<evidence type="ECO:0000256" key="5">
    <source>
        <dbReference type="ARBA" id="ARBA00023136"/>
    </source>
</evidence>
<dbReference type="CDD" id="cd13128">
    <property type="entry name" value="MATE_Wzx_like"/>
    <property type="match status" value="1"/>
</dbReference>
<dbReference type="InterPro" id="IPR002797">
    <property type="entry name" value="Polysacc_synth"/>
</dbReference>